<dbReference type="InterPro" id="IPR039425">
    <property type="entry name" value="RNA_pol_sigma-70-like"/>
</dbReference>
<evidence type="ECO:0000256" key="1">
    <source>
        <dbReference type="ARBA" id="ARBA00010641"/>
    </source>
</evidence>
<dbReference type="RefSeq" id="WP_346752732.1">
    <property type="nucleotide sequence ID" value="NZ_JAUJEA010000005.1"/>
</dbReference>
<protein>
    <submittedName>
        <fullName evidence="7">Sigma-70 family RNA polymerase sigma factor</fullName>
    </submittedName>
</protein>
<evidence type="ECO:0000313" key="7">
    <source>
        <dbReference type="EMBL" id="MDN5202710.1"/>
    </source>
</evidence>
<keyword evidence="2" id="KW-0805">Transcription regulation</keyword>
<reference evidence="7" key="1">
    <citation type="submission" date="2023-06" db="EMBL/GenBank/DDBJ databases">
        <title>Genomic of Parafulvivirga corallium.</title>
        <authorList>
            <person name="Wang G."/>
        </authorList>
    </citation>
    <scope>NUCLEOTIDE SEQUENCE</scope>
    <source>
        <strain evidence="7">BMA10</strain>
    </source>
</reference>
<dbReference type="PANTHER" id="PTHR43133">
    <property type="entry name" value="RNA POLYMERASE ECF-TYPE SIGMA FACTO"/>
    <property type="match status" value="1"/>
</dbReference>
<dbReference type="EMBL" id="JAUJEA010000005">
    <property type="protein sequence ID" value="MDN5202710.1"/>
    <property type="molecule type" value="Genomic_DNA"/>
</dbReference>
<name>A0ABT8KTA2_9BACT</name>
<keyword evidence="3" id="KW-0731">Sigma factor</keyword>
<dbReference type="Proteomes" id="UP001172082">
    <property type="component" value="Unassembled WGS sequence"/>
</dbReference>
<feature type="domain" description="RNA polymerase sigma factor 70 region 4 type 2" evidence="6">
    <location>
        <begin position="108"/>
        <end position="158"/>
    </location>
</feature>
<dbReference type="PANTHER" id="PTHR43133:SF45">
    <property type="entry name" value="RNA POLYMERASE ECF-TYPE SIGMA FACTOR"/>
    <property type="match status" value="1"/>
</dbReference>
<evidence type="ECO:0000259" key="6">
    <source>
        <dbReference type="Pfam" id="PF08281"/>
    </source>
</evidence>
<evidence type="ECO:0000256" key="2">
    <source>
        <dbReference type="ARBA" id="ARBA00023015"/>
    </source>
</evidence>
<dbReference type="CDD" id="cd06171">
    <property type="entry name" value="Sigma70_r4"/>
    <property type="match status" value="1"/>
</dbReference>
<dbReference type="Pfam" id="PF08281">
    <property type="entry name" value="Sigma70_r4_2"/>
    <property type="match status" value="1"/>
</dbReference>
<keyword evidence="4" id="KW-0804">Transcription</keyword>
<sequence>MQSPSEQTFTEILEDNKDRIFRICRIYAVAPIEPEDLFQEVVFQIWKSFPTFKNKSSISTWIYKIGLNVCYSAKLKLEKNNHKMDRLESIKFVPVDVPRDEDQQDKYQALQDCILKLNEIDKSIIILYLEELPYKEIAAITGLSENHIAVKMKRIRKILLDCITPKLK</sequence>
<dbReference type="SUPFAM" id="SSF88659">
    <property type="entry name" value="Sigma3 and sigma4 domains of RNA polymerase sigma factors"/>
    <property type="match status" value="1"/>
</dbReference>
<gene>
    <name evidence="7" type="ORF">QQ008_15075</name>
</gene>
<dbReference type="NCBIfam" id="TIGR02937">
    <property type="entry name" value="sigma70-ECF"/>
    <property type="match status" value="1"/>
</dbReference>
<evidence type="ECO:0000256" key="4">
    <source>
        <dbReference type="ARBA" id="ARBA00023163"/>
    </source>
</evidence>
<comment type="similarity">
    <text evidence="1">Belongs to the sigma-70 factor family. ECF subfamily.</text>
</comment>
<dbReference type="SUPFAM" id="SSF88946">
    <property type="entry name" value="Sigma2 domain of RNA polymerase sigma factors"/>
    <property type="match status" value="1"/>
</dbReference>
<keyword evidence="8" id="KW-1185">Reference proteome</keyword>
<dbReference type="InterPro" id="IPR036388">
    <property type="entry name" value="WH-like_DNA-bd_sf"/>
</dbReference>
<evidence type="ECO:0000259" key="5">
    <source>
        <dbReference type="Pfam" id="PF04542"/>
    </source>
</evidence>
<dbReference type="InterPro" id="IPR013325">
    <property type="entry name" value="RNA_pol_sigma_r2"/>
</dbReference>
<feature type="domain" description="RNA polymerase sigma-70 region 2" evidence="5">
    <location>
        <begin position="14"/>
        <end position="74"/>
    </location>
</feature>
<dbReference type="InterPro" id="IPR013249">
    <property type="entry name" value="RNA_pol_sigma70_r4_t2"/>
</dbReference>
<dbReference type="Pfam" id="PF04542">
    <property type="entry name" value="Sigma70_r2"/>
    <property type="match status" value="1"/>
</dbReference>
<comment type="caution">
    <text evidence="7">The sequence shown here is derived from an EMBL/GenBank/DDBJ whole genome shotgun (WGS) entry which is preliminary data.</text>
</comment>
<dbReference type="InterPro" id="IPR013324">
    <property type="entry name" value="RNA_pol_sigma_r3/r4-like"/>
</dbReference>
<accession>A0ABT8KTA2</accession>
<dbReference type="Gene3D" id="1.10.10.10">
    <property type="entry name" value="Winged helix-like DNA-binding domain superfamily/Winged helix DNA-binding domain"/>
    <property type="match status" value="1"/>
</dbReference>
<organism evidence="7 8">
    <name type="scientific">Splendidivirga corallicola</name>
    <dbReference type="NCBI Taxonomy" id="3051826"/>
    <lineage>
        <taxon>Bacteria</taxon>
        <taxon>Pseudomonadati</taxon>
        <taxon>Bacteroidota</taxon>
        <taxon>Cytophagia</taxon>
        <taxon>Cytophagales</taxon>
        <taxon>Splendidivirgaceae</taxon>
        <taxon>Splendidivirga</taxon>
    </lineage>
</organism>
<dbReference type="Gene3D" id="1.10.1740.10">
    <property type="match status" value="1"/>
</dbReference>
<proteinExistence type="inferred from homology"/>
<evidence type="ECO:0000256" key="3">
    <source>
        <dbReference type="ARBA" id="ARBA00023082"/>
    </source>
</evidence>
<evidence type="ECO:0000313" key="8">
    <source>
        <dbReference type="Proteomes" id="UP001172082"/>
    </source>
</evidence>
<dbReference type="InterPro" id="IPR007627">
    <property type="entry name" value="RNA_pol_sigma70_r2"/>
</dbReference>
<dbReference type="InterPro" id="IPR014284">
    <property type="entry name" value="RNA_pol_sigma-70_dom"/>
</dbReference>